<evidence type="ECO:0000313" key="1">
    <source>
        <dbReference type="EMBL" id="KKL61331.1"/>
    </source>
</evidence>
<name>A0A0F9E570_9ZZZZ</name>
<reference evidence="1" key="1">
    <citation type="journal article" date="2015" name="Nature">
        <title>Complex archaea that bridge the gap between prokaryotes and eukaryotes.</title>
        <authorList>
            <person name="Spang A."/>
            <person name="Saw J.H."/>
            <person name="Jorgensen S.L."/>
            <person name="Zaremba-Niedzwiedzka K."/>
            <person name="Martijn J."/>
            <person name="Lind A.E."/>
            <person name="van Eijk R."/>
            <person name="Schleper C."/>
            <person name="Guy L."/>
            <person name="Ettema T.J."/>
        </authorList>
    </citation>
    <scope>NUCLEOTIDE SEQUENCE</scope>
</reference>
<sequence>MTFLYEAIVAVCLVGHPCEPVTEEEKFDDIGACMAVAGNYS</sequence>
<feature type="non-terminal residue" evidence="1">
    <location>
        <position position="41"/>
    </location>
</feature>
<gene>
    <name evidence="1" type="ORF">LCGC14_2196330</name>
</gene>
<comment type="caution">
    <text evidence="1">The sequence shown here is derived from an EMBL/GenBank/DDBJ whole genome shotgun (WGS) entry which is preliminary data.</text>
</comment>
<dbReference type="AlphaFoldDB" id="A0A0F9E570"/>
<organism evidence="1">
    <name type="scientific">marine sediment metagenome</name>
    <dbReference type="NCBI Taxonomy" id="412755"/>
    <lineage>
        <taxon>unclassified sequences</taxon>
        <taxon>metagenomes</taxon>
        <taxon>ecological metagenomes</taxon>
    </lineage>
</organism>
<protein>
    <submittedName>
        <fullName evidence="1">Uncharacterized protein</fullName>
    </submittedName>
</protein>
<proteinExistence type="predicted"/>
<dbReference type="EMBL" id="LAZR01028851">
    <property type="protein sequence ID" value="KKL61331.1"/>
    <property type="molecule type" value="Genomic_DNA"/>
</dbReference>
<accession>A0A0F9E570</accession>